<dbReference type="AlphaFoldDB" id="A0A9W7B169"/>
<dbReference type="InterPro" id="IPR016024">
    <property type="entry name" value="ARM-type_fold"/>
</dbReference>
<gene>
    <name evidence="2" type="ORF">TrST_g5099</name>
</gene>
<evidence type="ECO:0000313" key="2">
    <source>
        <dbReference type="EMBL" id="GMH78683.1"/>
    </source>
</evidence>
<evidence type="ECO:0000256" key="1">
    <source>
        <dbReference type="SAM" id="MobiDB-lite"/>
    </source>
</evidence>
<protein>
    <submittedName>
        <fullName evidence="2">Uncharacterized protein</fullName>
    </submittedName>
</protein>
<dbReference type="OrthoDB" id="66533at2759"/>
<dbReference type="Proteomes" id="UP001165085">
    <property type="component" value="Unassembled WGS sequence"/>
</dbReference>
<feature type="region of interest" description="Disordered" evidence="1">
    <location>
        <begin position="969"/>
        <end position="988"/>
    </location>
</feature>
<dbReference type="SUPFAM" id="SSF48371">
    <property type="entry name" value="ARM repeat"/>
    <property type="match status" value="1"/>
</dbReference>
<name>A0A9W7B169_9STRA</name>
<dbReference type="EMBL" id="BRXY01000225">
    <property type="protein sequence ID" value="GMH78683.1"/>
    <property type="molecule type" value="Genomic_DNA"/>
</dbReference>
<evidence type="ECO:0000313" key="3">
    <source>
        <dbReference type="Proteomes" id="UP001165085"/>
    </source>
</evidence>
<organism evidence="2 3">
    <name type="scientific">Triparma strigata</name>
    <dbReference type="NCBI Taxonomy" id="1606541"/>
    <lineage>
        <taxon>Eukaryota</taxon>
        <taxon>Sar</taxon>
        <taxon>Stramenopiles</taxon>
        <taxon>Ochrophyta</taxon>
        <taxon>Bolidophyceae</taxon>
        <taxon>Parmales</taxon>
        <taxon>Triparmaceae</taxon>
        <taxon>Triparma</taxon>
    </lineage>
</organism>
<keyword evidence="3" id="KW-1185">Reference proteome</keyword>
<proteinExistence type="predicted"/>
<reference evidence="3" key="1">
    <citation type="journal article" date="2023" name="Commun. Biol.">
        <title>Genome analysis of Parmales, the sister group of diatoms, reveals the evolutionary specialization of diatoms from phago-mixotrophs to photoautotrophs.</title>
        <authorList>
            <person name="Ban H."/>
            <person name="Sato S."/>
            <person name="Yoshikawa S."/>
            <person name="Yamada K."/>
            <person name="Nakamura Y."/>
            <person name="Ichinomiya M."/>
            <person name="Sato N."/>
            <person name="Blanc-Mathieu R."/>
            <person name="Endo H."/>
            <person name="Kuwata A."/>
            <person name="Ogata H."/>
        </authorList>
    </citation>
    <scope>NUCLEOTIDE SEQUENCE [LARGE SCALE GENOMIC DNA]</scope>
    <source>
        <strain evidence="3">NIES 3701</strain>
    </source>
</reference>
<dbReference type="InterPro" id="IPR011989">
    <property type="entry name" value="ARM-like"/>
</dbReference>
<accession>A0A9W7B169</accession>
<comment type="caution">
    <text evidence="2">The sequence shown here is derived from an EMBL/GenBank/DDBJ whole genome shotgun (WGS) entry which is preliminary data.</text>
</comment>
<dbReference type="Gene3D" id="1.25.10.10">
    <property type="entry name" value="Leucine-rich Repeat Variant"/>
    <property type="match status" value="1"/>
</dbReference>
<sequence>MSLLPTSSPFLTSHDNHPFGCDSLYSSLRSSLVFAPRNTTKTHTDKLQKINYPISNLAPLEVGQTLNLLFSHLHQNPNFLPQTLTSLSSLLLTVLARQPVDFPVPALSAIINLLATHLKNLQSSNSALPYPPVRGLSKLLSTFGSKLPAEKTTQTLVTPLMLPLTQSSNSQIKCAAVDSLAGLLRFNNYGSSIFGSLVVDVDDEGLETSVPNPLRSRLLNLTVSGYKSSAHSNNEKEIVSFSRALTHSVQQLSTLKQPLPKSIHLDTHIIPSLNLVLSRDSSGNATYHSLILLQSLLKTFSKTVVKSWDNFISSSSPLSKIVSDKSQTSKDRVLGLTCLRGVVEGMPVNMWLGGRRNNYSKEEYVQPANMSNLSNRVEGGIKSLFELAEKGVKDVREKDEVTVGWCELISCLVERVKENSTFKSHSLSSFKAVQDILFEGPSTSRSKPLPCIYAASDAIISIVHTSDSLRYDLRLNDLIAMARKKENYKQRLIASTQLAKVGRKFPELLTQVWKGGVEDVVRELLEEEGKKVKCAGLEIVEHLLNGLHRDEVSNLDSQNQPSPAVASILDVELSTWLYDCLESTEEAIRKITAECYIHLNGRDWEYLLKETTRDHLKTLCKRGDYRVEKKAGVRVNAVKAVGSMCATVLVGGADYPELEGAANFVAETLLELKEEKNENVRCMVMLSMGNLGQGLERAGVRIREEAWAELCGEAVGGLNDSNEKVVASAIRAIGHLYSNYLRVPAFARSGRMKELGHTMFHDLTSRIILASTSNPTQLMKLLNSKQRFSVNKHAWGACHALSKLLSVNIDNAETLNSMKVLSDCVHHASNTKVVTAALMALNVVVSEWGQDRAMSAYIGDVVLACMMRRECNETGEEAREILWRYLCVARSDDLKERIGDIVGVGGELKFLYGFTVKKSESSSDLDLNVFQTIVGAIEVLDLNEDFRSGEDAKVLQMFVSRAAKQERLRRRSPVRSSSRTYSEEGEEEEDIDAIVDTIMKEFNLPREEALLRIEAAIAEEM</sequence>